<evidence type="ECO:0000259" key="5">
    <source>
        <dbReference type="Pfam" id="PF00206"/>
    </source>
</evidence>
<gene>
    <name evidence="6" type="ORF">UX10_C0007G0003</name>
</gene>
<organism evidence="6 7">
    <name type="scientific">Candidatus Magasanikbacteria bacterium GW2011_GWA2_45_39</name>
    <dbReference type="NCBI Taxonomy" id="1619041"/>
    <lineage>
        <taxon>Bacteria</taxon>
        <taxon>Candidatus Magasanikiibacteriota</taxon>
    </lineage>
</organism>
<dbReference type="PRINTS" id="PR00145">
    <property type="entry name" value="ARGSUCLYASE"/>
</dbReference>
<dbReference type="PROSITE" id="PS00163">
    <property type="entry name" value="FUMARATE_LYASES"/>
    <property type="match status" value="1"/>
</dbReference>
<dbReference type="InterPro" id="IPR008948">
    <property type="entry name" value="L-Aspartase-like"/>
</dbReference>
<dbReference type="NCBIfam" id="TIGR00838">
    <property type="entry name" value="argH"/>
    <property type="match status" value="1"/>
</dbReference>
<dbReference type="PANTHER" id="PTHR43814">
    <property type="entry name" value="ARGININOSUCCINATE LYASE"/>
    <property type="match status" value="1"/>
</dbReference>
<dbReference type="GO" id="GO:0042450">
    <property type="term" value="P:L-arginine biosynthetic process via ornithine"/>
    <property type="evidence" value="ECO:0007669"/>
    <property type="project" value="UniProtKB-UniRule"/>
</dbReference>
<evidence type="ECO:0000256" key="1">
    <source>
        <dbReference type="ARBA" id="ARBA00004941"/>
    </source>
</evidence>
<proteinExistence type="predicted"/>
<reference evidence="6 7" key="1">
    <citation type="journal article" date="2015" name="Nature">
        <title>rRNA introns, odd ribosomes, and small enigmatic genomes across a large radiation of phyla.</title>
        <authorList>
            <person name="Brown C.T."/>
            <person name="Hug L.A."/>
            <person name="Thomas B.C."/>
            <person name="Sharon I."/>
            <person name="Castelle C.J."/>
            <person name="Singh A."/>
            <person name="Wilkins M.J."/>
            <person name="Williams K.H."/>
            <person name="Banfield J.F."/>
        </authorList>
    </citation>
    <scope>NUCLEOTIDE SEQUENCE [LARGE SCALE GENOMIC DNA]</scope>
</reference>
<evidence type="ECO:0000313" key="6">
    <source>
        <dbReference type="EMBL" id="KKU07672.1"/>
    </source>
</evidence>
<dbReference type="SUPFAM" id="SSF48557">
    <property type="entry name" value="L-aspartase-like"/>
    <property type="match status" value="1"/>
</dbReference>
<evidence type="ECO:0000256" key="2">
    <source>
        <dbReference type="ARBA" id="ARBA00012338"/>
    </source>
</evidence>
<dbReference type="AlphaFoldDB" id="A0A0G1MHY9"/>
<feature type="domain" description="Fumarate lyase N-terminal" evidence="5">
    <location>
        <begin position="35"/>
        <end position="301"/>
    </location>
</feature>
<dbReference type="PATRIC" id="fig|1619041.3.peg.248"/>
<keyword evidence="3" id="KW-0055">Arginine biosynthesis</keyword>
<dbReference type="InterPro" id="IPR022761">
    <property type="entry name" value="Fumarate_lyase_N"/>
</dbReference>
<comment type="caution">
    <text evidence="6">The sequence shown here is derived from an EMBL/GenBank/DDBJ whole genome shotgun (WGS) entry which is preliminary data.</text>
</comment>
<name>A0A0G1MHY9_9BACT</name>
<dbReference type="Gene3D" id="1.10.40.30">
    <property type="entry name" value="Fumarase/aspartase (C-terminal domain)"/>
    <property type="match status" value="1"/>
</dbReference>
<evidence type="ECO:0000256" key="4">
    <source>
        <dbReference type="NCBIfam" id="TIGR00838"/>
    </source>
</evidence>
<dbReference type="GO" id="GO:0005829">
    <property type="term" value="C:cytosol"/>
    <property type="evidence" value="ECO:0007669"/>
    <property type="project" value="TreeGrafter"/>
</dbReference>
<dbReference type="InterPro" id="IPR000362">
    <property type="entry name" value="Fumarate_lyase_fam"/>
</dbReference>
<keyword evidence="6" id="KW-0456">Lyase</keyword>
<dbReference type="PRINTS" id="PR00149">
    <property type="entry name" value="FUMRATELYASE"/>
</dbReference>
<dbReference type="PANTHER" id="PTHR43814:SF1">
    <property type="entry name" value="ARGININOSUCCINATE LYASE"/>
    <property type="match status" value="1"/>
</dbReference>
<dbReference type="Gene3D" id="1.10.275.10">
    <property type="entry name" value="Fumarase/aspartase (N-terminal domain)"/>
    <property type="match status" value="1"/>
</dbReference>
<dbReference type="Proteomes" id="UP000033999">
    <property type="component" value="Unassembled WGS sequence"/>
</dbReference>
<dbReference type="EMBL" id="LCKX01000007">
    <property type="protein sequence ID" value="KKU07672.1"/>
    <property type="molecule type" value="Genomic_DNA"/>
</dbReference>
<sequence length="428" mass="47976">MNTLWQEEGKKFNPLVERFTVGDDYLWDTDLVPFDVDASIAHAQMLKSVGLLNAEENTSLVAALEEIKVLHSQGNFKVRQSQEDCHTAIEQYLTEKLGETGKKIHTGRSRNDQVAVAMRLYSKHRLQIILNELSKLTREVFSFVKQHERVPMPGMTHTQPAMLSTVGLWAGSFVESLLDDAKLAQEALGHTNANPLGSAAGFGPPVFIDRLHTTAALGFERPVVNAIYCQVSRCKNSEIVVGALAHIMSTLARMANDMVWYTSAWFKFFELGDDMVTGSSIMPQKKNYDVLELVRARASMVYASLYALQSLGQKMMSGYNRDTQLTKVEVMKCFAAVESSMEIMKLVWEKLSVNHKQLTSACGPEIFATDRVYELVKKGMAFRDAYQEVKRHLNEVSKEDMEQALAARTTLGSPGNLGLEYYEILVDI</sequence>
<comment type="pathway">
    <text evidence="1">Amino-acid biosynthesis; L-arginine biosynthesis; L-arginine from L-ornithine and carbamoyl phosphate: step 3/3.</text>
</comment>
<dbReference type="UniPathway" id="UPA00068">
    <property type="reaction ID" value="UER00114"/>
</dbReference>
<dbReference type="Pfam" id="PF00206">
    <property type="entry name" value="Lyase_1"/>
    <property type="match status" value="1"/>
</dbReference>
<accession>A0A0G1MHY9</accession>
<dbReference type="EC" id="4.3.2.1" evidence="2 4"/>
<dbReference type="InterPro" id="IPR020557">
    <property type="entry name" value="Fumarate_lyase_CS"/>
</dbReference>
<keyword evidence="3" id="KW-0028">Amino-acid biosynthesis</keyword>
<dbReference type="InterPro" id="IPR009049">
    <property type="entry name" value="Argininosuccinate_lyase"/>
</dbReference>
<dbReference type="Gene3D" id="1.20.200.10">
    <property type="entry name" value="Fumarase/aspartase (Central domain)"/>
    <property type="match status" value="1"/>
</dbReference>
<protein>
    <recommendedName>
        <fullName evidence="2 4">Argininosuccinate lyase</fullName>
        <ecNumber evidence="2 4">4.3.2.1</ecNumber>
    </recommendedName>
</protein>
<evidence type="ECO:0000313" key="7">
    <source>
        <dbReference type="Proteomes" id="UP000033999"/>
    </source>
</evidence>
<dbReference type="GO" id="GO:0004056">
    <property type="term" value="F:argininosuccinate lyase activity"/>
    <property type="evidence" value="ECO:0007669"/>
    <property type="project" value="UniProtKB-UniRule"/>
</dbReference>
<dbReference type="InterPro" id="IPR024083">
    <property type="entry name" value="Fumarase/histidase_N"/>
</dbReference>
<evidence type="ECO:0000256" key="3">
    <source>
        <dbReference type="ARBA" id="ARBA00022571"/>
    </source>
</evidence>